<comment type="caution">
    <text evidence="2">The sequence shown here is derived from an EMBL/GenBank/DDBJ whole genome shotgun (WGS) entry which is preliminary data.</text>
</comment>
<dbReference type="PROSITE" id="PS51819">
    <property type="entry name" value="VOC"/>
    <property type="match status" value="1"/>
</dbReference>
<dbReference type="InterPro" id="IPR037523">
    <property type="entry name" value="VOC_core"/>
</dbReference>
<dbReference type="PANTHER" id="PTHR36437">
    <property type="entry name" value="GLYOXALASE/BLEOMYCIN RESISTANCE PROTEIN/DIOXYGENASE"/>
    <property type="match status" value="1"/>
</dbReference>
<dbReference type="InterPro" id="IPR029068">
    <property type="entry name" value="Glyas_Bleomycin-R_OHBP_Dase"/>
</dbReference>
<keyword evidence="3" id="KW-1185">Reference proteome</keyword>
<reference evidence="2 3" key="1">
    <citation type="submission" date="2018-08" db="EMBL/GenBank/DDBJ databases">
        <title>Lysobacter sp. zong2l5, whole genome shotgun sequence.</title>
        <authorList>
            <person name="Zhang X."/>
            <person name="Feng G."/>
            <person name="Zhu H."/>
        </authorList>
    </citation>
    <scope>NUCLEOTIDE SEQUENCE [LARGE SCALE GENOMIC DNA]</scope>
    <source>
        <strain evidence="3">zong2l5</strain>
    </source>
</reference>
<feature type="domain" description="VOC" evidence="1">
    <location>
        <begin position="7"/>
        <end position="131"/>
    </location>
</feature>
<evidence type="ECO:0000313" key="2">
    <source>
        <dbReference type="EMBL" id="RDZ29592.1"/>
    </source>
</evidence>
<dbReference type="Gene3D" id="3.10.180.10">
    <property type="entry name" value="2,3-Dihydroxybiphenyl 1,2-Dioxygenase, domain 1"/>
    <property type="match status" value="1"/>
</dbReference>
<sequence>MSAGGRALGALTLLVRDYDEAIDYYTRALGFALLEDTDLGGGKRWVRIAPAAANQTCLLLAQPGDAAQAARVGDQTGGRVGYFLYTDDFARDHAAMTAHGVKFREAPRYEAYGTVAVFEDLYGNLWDLLEPKR</sequence>
<dbReference type="PANTHER" id="PTHR36437:SF2">
    <property type="entry name" value="GLYOXALASE_BLEOMYCIN RESISTANCE PROTEIN_DIOXYGENASE"/>
    <property type="match status" value="1"/>
</dbReference>
<dbReference type="OrthoDB" id="9794917at2"/>
<dbReference type="RefSeq" id="WP_115859031.1">
    <property type="nucleotide sequence ID" value="NZ_QTSU01000001.1"/>
</dbReference>
<proteinExistence type="predicted"/>
<evidence type="ECO:0000259" key="1">
    <source>
        <dbReference type="PROSITE" id="PS51819"/>
    </source>
</evidence>
<dbReference type="Pfam" id="PF00903">
    <property type="entry name" value="Glyoxalase"/>
    <property type="match status" value="1"/>
</dbReference>
<dbReference type="Proteomes" id="UP000264492">
    <property type="component" value="Unassembled WGS sequence"/>
</dbReference>
<dbReference type="AlphaFoldDB" id="A0A371K6V6"/>
<dbReference type="EMBL" id="QTSU01000001">
    <property type="protein sequence ID" value="RDZ29592.1"/>
    <property type="molecule type" value="Genomic_DNA"/>
</dbReference>
<gene>
    <name evidence="2" type="ORF">DX914_11135</name>
</gene>
<organism evidence="2 3">
    <name type="scientific">Lysobacter silvisoli</name>
    <dbReference type="NCBI Taxonomy" id="2293254"/>
    <lineage>
        <taxon>Bacteria</taxon>
        <taxon>Pseudomonadati</taxon>
        <taxon>Pseudomonadota</taxon>
        <taxon>Gammaproteobacteria</taxon>
        <taxon>Lysobacterales</taxon>
        <taxon>Lysobacteraceae</taxon>
        <taxon>Lysobacter</taxon>
    </lineage>
</organism>
<protein>
    <recommendedName>
        <fullName evidence="1">VOC domain-containing protein</fullName>
    </recommendedName>
</protein>
<name>A0A371K6V6_9GAMM</name>
<accession>A0A371K6V6</accession>
<dbReference type="InterPro" id="IPR004360">
    <property type="entry name" value="Glyas_Fos-R_dOase_dom"/>
</dbReference>
<dbReference type="SUPFAM" id="SSF54593">
    <property type="entry name" value="Glyoxalase/Bleomycin resistance protein/Dihydroxybiphenyl dioxygenase"/>
    <property type="match status" value="1"/>
</dbReference>
<evidence type="ECO:0000313" key="3">
    <source>
        <dbReference type="Proteomes" id="UP000264492"/>
    </source>
</evidence>